<evidence type="ECO:0000259" key="9">
    <source>
        <dbReference type="PROSITE" id="PS50056"/>
    </source>
</evidence>
<organism evidence="10 11">
    <name type="scientific">Striga hermonthica</name>
    <name type="common">Purple witchweed</name>
    <name type="synonym">Buchnera hermonthica</name>
    <dbReference type="NCBI Taxonomy" id="68872"/>
    <lineage>
        <taxon>Eukaryota</taxon>
        <taxon>Viridiplantae</taxon>
        <taxon>Streptophyta</taxon>
        <taxon>Embryophyta</taxon>
        <taxon>Tracheophyta</taxon>
        <taxon>Spermatophyta</taxon>
        <taxon>Magnoliopsida</taxon>
        <taxon>eudicotyledons</taxon>
        <taxon>Gunneridae</taxon>
        <taxon>Pentapetalae</taxon>
        <taxon>asterids</taxon>
        <taxon>lamiids</taxon>
        <taxon>Lamiales</taxon>
        <taxon>Orobanchaceae</taxon>
        <taxon>Buchnereae</taxon>
        <taxon>Striga</taxon>
    </lineage>
</organism>
<gene>
    <name evidence="10" type="ORF">SHERM_06900</name>
</gene>
<comment type="subcellular location">
    <subcellularLocation>
        <location evidence="1">Cytoplasm</location>
    </subcellularLocation>
</comment>
<dbReference type="Gene3D" id="3.90.190.10">
    <property type="entry name" value="Protein tyrosine phosphatase superfamily"/>
    <property type="match status" value="1"/>
</dbReference>
<comment type="caution">
    <text evidence="10">The sequence shown here is derived from an EMBL/GenBank/DDBJ whole genome shotgun (WGS) entry which is preliminary data.</text>
</comment>
<dbReference type="OrthoDB" id="10253954at2759"/>
<sequence length="389" mass="43800">MLRLTTLHWWRQGHGSLETLKPRATTGNAVATRRRSRSPAMATNTGKPLSTRAPAVVSTFPSAADESFDFSSDSKAPKLRVSEDQLRHCSEALVSFKAKRFGSPQTIHQEFQILQANRLTASEMRNRCNMALNGVNYSKNRYTDVLPFDDNRVILKQCADYRSSAGGYINASLIMTSENVSWFIATQGPLSHTSEDFWEMILQYRCPVIIMLTRLIDNYHTVKCIDYFQAEDGPRGFGNTCISTKWIQTLDNSLILRCLEVKHKESEEPPLSVLHVQYPEWPDHGVPRDTLAVREIYKRISNVPPSLGPIVVHCSAGIGRTGTYCVIHNTIQRVLMGDMTALDLVNTITTFRSQRIGMVQTMEQYLFCYDAIIDELEDLTANGKAQGSL</sequence>
<feature type="domain" description="Tyrosine specific protein phosphatases" evidence="9">
    <location>
        <begin position="294"/>
        <end position="366"/>
    </location>
</feature>
<dbReference type="InterPro" id="IPR029021">
    <property type="entry name" value="Prot-tyrosine_phosphatase-like"/>
</dbReference>
<dbReference type="GO" id="GO:0004725">
    <property type="term" value="F:protein tyrosine phosphatase activity"/>
    <property type="evidence" value="ECO:0007669"/>
    <property type="project" value="UniProtKB-EC"/>
</dbReference>
<evidence type="ECO:0000256" key="3">
    <source>
        <dbReference type="ARBA" id="ARBA00022490"/>
    </source>
</evidence>
<evidence type="ECO:0000259" key="8">
    <source>
        <dbReference type="PROSITE" id="PS50055"/>
    </source>
</evidence>
<evidence type="ECO:0000313" key="10">
    <source>
        <dbReference type="EMBL" id="CAA0840863.1"/>
    </source>
</evidence>
<name>A0A9N7NYK8_STRHE</name>
<evidence type="ECO:0000256" key="5">
    <source>
        <dbReference type="ARBA" id="ARBA00022801"/>
    </source>
</evidence>
<accession>A0A9N7NYK8</accession>
<evidence type="ECO:0000313" key="11">
    <source>
        <dbReference type="Proteomes" id="UP001153555"/>
    </source>
</evidence>
<evidence type="ECO:0000256" key="1">
    <source>
        <dbReference type="ARBA" id="ARBA00004496"/>
    </source>
</evidence>
<dbReference type="Proteomes" id="UP001153555">
    <property type="component" value="Unassembled WGS sequence"/>
</dbReference>
<dbReference type="PANTHER" id="PTHR19134">
    <property type="entry name" value="RECEPTOR-TYPE TYROSINE-PROTEIN PHOSPHATASE"/>
    <property type="match status" value="1"/>
</dbReference>
<keyword evidence="3" id="KW-0963">Cytoplasm</keyword>
<dbReference type="EMBL" id="CACSLK010034002">
    <property type="protein sequence ID" value="CAA0840863.1"/>
    <property type="molecule type" value="Genomic_DNA"/>
</dbReference>
<protein>
    <recommendedName>
        <fullName evidence="2">protein-tyrosine-phosphatase</fullName>
        <ecNumber evidence="2">3.1.3.48</ecNumber>
    </recommendedName>
</protein>
<dbReference type="CDD" id="cd17658">
    <property type="entry name" value="PTPc_plant_PTP1"/>
    <property type="match status" value="1"/>
</dbReference>
<dbReference type="InterPro" id="IPR016130">
    <property type="entry name" value="Tyr_Pase_AS"/>
</dbReference>
<keyword evidence="6" id="KW-0904">Protein phosphatase</keyword>
<dbReference type="AlphaFoldDB" id="A0A9N7NYK8"/>
<dbReference type="GO" id="GO:0005737">
    <property type="term" value="C:cytoplasm"/>
    <property type="evidence" value="ECO:0007669"/>
    <property type="project" value="UniProtKB-SubCell"/>
</dbReference>
<dbReference type="InterPro" id="IPR050348">
    <property type="entry name" value="Protein-Tyr_Phosphatase"/>
</dbReference>
<dbReference type="SMART" id="SM00404">
    <property type="entry name" value="PTPc_motif"/>
    <property type="match status" value="1"/>
</dbReference>
<dbReference type="FunFam" id="3.90.190.10:FF:000045">
    <property type="entry name" value="Tyrosine-protein phosphatase non-receptor type 12"/>
    <property type="match status" value="1"/>
</dbReference>
<dbReference type="EC" id="3.1.3.48" evidence="2"/>
<dbReference type="InterPro" id="IPR000242">
    <property type="entry name" value="PTP_cat"/>
</dbReference>
<dbReference type="SUPFAM" id="SSF52799">
    <property type="entry name" value="(Phosphotyrosine protein) phosphatases II"/>
    <property type="match status" value="1"/>
</dbReference>
<evidence type="ECO:0000256" key="6">
    <source>
        <dbReference type="ARBA" id="ARBA00022912"/>
    </source>
</evidence>
<feature type="region of interest" description="Disordered" evidence="7">
    <location>
        <begin position="24"/>
        <end position="52"/>
    </location>
</feature>
<evidence type="ECO:0000256" key="2">
    <source>
        <dbReference type="ARBA" id="ARBA00013064"/>
    </source>
</evidence>
<evidence type="ECO:0000256" key="7">
    <source>
        <dbReference type="SAM" id="MobiDB-lite"/>
    </source>
</evidence>
<proteinExistence type="predicted"/>
<dbReference type="PANTHER" id="PTHR19134:SF449">
    <property type="entry name" value="TYROSINE-PROTEIN PHOSPHATASE 1"/>
    <property type="match status" value="1"/>
</dbReference>
<reference evidence="10" key="1">
    <citation type="submission" date="2019-12" db="EMBL/GenBank/DDBJ databases">
        <authorList>
            <person name="Scholes J."/>
        </authorList>
    </citation>
    <scope>NUCLEOTIDE SEQUENCE</scope>
</reference>
<dbReference type="InterPro" id="IPR000387">
    <property type="entry name" value="Tyr_Pase_dom"/>
</dbReference>
<keyword evidence="11" id="KW-1185">Reference proteome</keyword>
<dbReference type="PROSITE" id="PS00383">
    <property type="entry name" value="TYR_PHOSPHATASE_1"/>
    <property type="match status" value="1"/>
</dbReference>
<dbReference type="PRINTS" id="PR00700">
    <property type="entry name" value="PRTYPHPHTASE"/>
</dbReference>
<dbReference type="InterPro" id="IPR003595">
    <property type="entry name" value="Tyr_Pase_cat"/>
</dbReference>
<dbReference type="PROSITE" id="PS50056">
    <property type="entry name" value="TYR_PHOSPHATASE_2"/>
    <property type="match status" value="1"/>
</dbReference>
<dbReference type="PROSITE" id="PS50055">
    <property type="entry name" value="TYR_PHOSPHATASE_PTP"/>
    <property type="match status" value="1"/>
</dbReference>
<feature type="domain" description="Tyrosine-protein phosphatase" evidence="8">
    <location>
        <begin position="107"/>
        <end position="375"/>
    </location>
</feature>
<dbReference type="Pfam" id="PF00102">
    <property type="entry name" value="Y_phosphatase"/>
    <property type="match status" value="1"/>
</dbReference>
<evidence type="ECO:0000256" key="4">
    <source>
        <dbReference type="ARBA" id="ARBA00022553"/>
    </source>
</evidence>
<keyword evidence="4" id="KW-0597">Phosphoprotein</keyword>
<dbReference type="SMART" id="SM00194">
    <property type="entry name" value="PTPc"/>
    <property type="match status" value="1"/>
</dbReference>
<keyword evidence="5" id="KW-0378">Hydrolase</keyword>